<gene>
    <name evidence="9" type="ORF">UFOPK2766_00229</name>
</gene>
<evidence type="ECO:0000259" key="7">
    <source>
        <dbReference type="Pfam" id="PF02770"/>
    </source>
</evidence>
<comment type="similarity">
    <text evidence="2">Belongs to the acyl-CoA dehydrogenase family.</text>
</comment>
<dbReference type="InterPro" id="IPR036250">
    <property type="entry name" value="AcylCo_DH-like_C"/>
</dbReference>
<feature type="domain" description="Acyl-CoA dehydrogenase/oxidase C-terminal" evidence="6">
    <location>
        <begin position="225"/>
        <end position="357"/>
    </location>
</feature>
<keyword evidence="5" id="KW-0560">Oxidoreductase</keyword>
<evidence type="ECO:0000256" key="1">
    <source>
        <dbReference type="ARBA" id="ARBA00001974"/>
    </source>
</evidence>
<dbReference type="SUPFAM" id="SSF47203">
    <property type="entry name" value="Acyl-CoA dehydrogenase C-terminal domain-like"/>
    <property type="match status" value="1"/>
</dbReference>
<dbReference type="SUPFAM" id="SSF56645">
    <property type="entry name" value="Acyl-CoA dehydrogenase NM domain-like"/>
    <property type="match status" value="1"/>
</dbReference>
<keyword evidence="4" id="KW-0274">FAD</keyword>
<dbReference type="Gene3D" id="1.10.540.10">
    <property type="entry name" value="Acyl-CoA dehydrogenase/oxidase, N-terminal domain"/>
    <property type="match status" value="1"/>
</dbReference>
<dbReference type="CDD" id="cd00567">
    <property type="entry name" value="ACAD"/>
    <property type="match status" value="1"/>
</dbReference>
<feature type="domain" description="Acyl-CoA dehydrogenase/oxidase N-terminal" evidence="8">
    <location>
        <begin position="7"/>
        <end position="119"/>
    </location>
</feature>
<name>A0A6J6S4N2_9ZZZZ</name>
<dbReference type="InterPro" id="IPR006091">
    <property type="entry name" value="Acyl-CoA_Oxase/DH_mid-dom"/>
</dbReference>
<dbReference type="InterPro" id="IPR046373">
    <property type="entry name" value="Acyl-CoA_Oxase/DH_mid-dom_sf"/>
</dbReference>
<dbReference type="Pfam" id="PF00441">
    <property type="entry name" value="Acyl-CoA_dh_1"/>
    <property type="match status" value="1"/>
</dbReference>
<dbReference type="Pfam" id="PF02770">
    <property type="entry name" value="Acyl-CoA_dh_M"/>
    <property type="match status" value="1"/>
</dbReference>
<sequence>MLDLDFTEEQDMLREMVAGLLAQYASLEEVRAAEDDPTGYSAELWAQLAELDLLGLLLPEQYGGSEMTMIEGVILYEEIGRSLAPTPHLVSCVLSAGAIVRAGSEEQKAGWLPRIAKGEVILTPAWLEPENSFGPKGVQMRAVNDGEGFTLTGTKLHVQFASSADRLLVLARTGDAAADVDLFLVDPTADGVTLSQRMSISSDTQYRVDFDGVQVSAQDRIGAAGTGWATWEKVMEEGMVLVAAMATGGAEHALEITVQYSKDREQFDKPLGAFQALAHYMADSKTSIDGGKVLVHEAAWAHSVGRPISSLAPMAKSFTCRSYRDTTAMAQQIFGGVGFTVEYEIQLYFRRAKQLQISFNDAARCEELIAAALLDSGDYSLVS</sequence>
<evidence type="ECO:0000256" key="3">
    <source>
        <dbReference type="ARBA" id="ARBA00022630"/>
    </source>
</evidence>
<feature type="domain" description="Acyl-CoA oxidase/dehydrogenase middle" evidence="7">
    <location>
        <begin position="128"/>
        <end position="212"/>
    </location>
</feature>
<evidence type="ECO:0000256" key="4">
    <source>
        <dbReference type="ARBA" id="ARBA00022827"/>
    </source>
</evidence>
<dbReference type="PANTHER" id="PTHR43884:SF20">
    <property type="entry name" value="ACYL-COA DEHYDROGENASE FADE28"/>
    <property type="match status" value="1"/>
</dbReference>
<dbReference type="AlphaFoldDB" id="A0A6J6S4N2"/>
<dbReference type="InterPro" id="IPR009100">
    <property type="entry name" value="AcylCoA_DH/oxidase_NM_dom_sf"/>
</dbReference>
<dbReference type="InterPro" id="IPR013786">
    <property type="entry name" value="AcylCoA_DH/ox_N"/>
</dbReference>
<dbReference type="Pfam" id="PF02771">
    <property type="entry name" value="Acyl-CoA_dh_N"/>
    <property type="match status" value="1"/>
</dbReference>
<dbReference type="EMBL" id="CAEZYU010000005">
    <property type="protein sequence ID" value="CAB4729673.1"/>
    <property type="molecule type" value="Genomic_DNA"/>
</dbReference>
<evidence type="ECO:0000259" key="8">
    <source>
        <dbReference type="Pfam" id="PF02771"/>
    </source>
</evidence>
<accession>A0A6J6S4N2</accession>
<evidence type="ECO:0000313" key="9">
    <source>
        <dbReference type="EMBL" id="CAB4729673.1"/>
    </source>
</evidence>
<proteinExistence type="inferred from homology"/>
<evidence type="ECO:0000259" key="6">
    <source>
        <dbReference type="Pfam" id="PF00441"/>
    </source>
</evidence>
<dbReference type="Gene3D" id="2.40.110.10">
    <property type="entry name" value="Butyryl-CoA Dehydrogenase, subunit A, domain 2"/>
    <property type="match status" value="1"/>
</dbReference>
<organism evidence="9">
    <name type="scientific">freshwater metagenome</name>
    <dbReference type="NCBI Taxonomy" id="449393"/>
    <lineage>
        <taxon>unclassified sequences</taxon>
        <taxon>metagenomes</taxon>
        <taxon>ecological metagenomes</taxon>
    </lineage>
</organism>
<dbReference type="GO" id="GO:0003995">
    <property type="term" value="F:acyl-CoA dehydrogenase activity"/>
    <property type="evidence" value="ECO:0007669"/>
    <property type="project" value="TreeGrafter"/>
</dbReference>
<dbReference type="PANTHER" id="PTHR43884">
    <property type="entry name" value="ACYL-COA DEHYDROGENASE"/>
    <property type="match status" value="1"/>
</dbReference>
<dbReference type="InterPro" id="IPR037069">
    <property type="entry name" value="AcylCoA_DH/ox_N_sf"/>
</dbReference>
<evidence type="ECO:0000256" key="2">
    <source>
        <dbReference type="ARBA" id="ARBA00009347"/>
    </source>
</evidence>
<dbReference type="GO" id="GO:0050660">
    <property type="term" value="F:flavin adenine dinucleotide binding"/>
    <property type="evidence" value="ECO:0007669"/>
    <property type="project" value="InterPro"/>
</dbReference>
<evidence type="ECO:0000256" key="5">
    <source>
        <dbReference type="ARBA" id="ARBA00023002"/>
    </source>
</evidence>
<keyword evidence="3" id="KW-0285">Flavoprotein</keyword>
<dbReference type="Gene3D" id="1.20.140.10">
    <property type="entry name" value="Butyryl-CoA Dehydrogenase, subunit A, domain 3"/>
    <property type="match status" value="1"/>
</dbReference>
<protein>
    <submittedName>
        <fullName evidence="9">Unannotated protein</fullName>
    </submittedName>
</protein>
<reference evidence="9" key="1">
    <citation type="submission" date="2020-05" db="EMBL/GenBank/DDBJ databases">
        <authorList>
            <person name="Chiriac C."/>
            <person name="Salcher M."/>
            <person name="Ghai R."/>
            <person name="Kavagutti S V."/>
        </authorList>
    </citation>
    <scope>NUCLEOTIDE SEQUENCE</scope>
</reference>
<comment type="cofactor">
    <cofactor evidence="1">
        <name>FAD</name>
        <dbReference type="ChEBI" id="CHEBI:57692"/>
    </cofactor>
</comment>
<dbReference type="InterPro" id="IPR009075">
    <property type="entry name" value="AcylCo_DH/oxidase_C"/>
</dbReference>